<dbReference type="Pfam" id="PF01177">
    <property type="entry name" value="Asp_Glu_race"/>
    <property type="match status" value="1"/>
</dbReference>
<dbReference type="InterPro" id="IPR015942">
    <property type="entry name" value="Asp/Glu/hydantoin_racemase"/>
</dbReference>
<dbReference type="InterPro" id="IPR052186">
    <property type="entry name" value="Hydantoin_racemase-like"/>
</dbReference>
<evidence type="ECO:0000313" key="2">
    <source>
        <dbReference type="EMBL" id="PSJ41109.1"/>
    </source>
</evidence>
<dbReference type="RefSeq" id="WP_106453771.1">
    <property type="nucleotide sequence ID" value="NZ_PXYH01000014.1"/>
</dbReference>
<dbReference type="PANTHER" id="PTHR28047">
    <property type="entry name" value="PROTEIN DCG1"/>
    <property type="match status" value="1"/>
</dbReference>
<dbReference type="GO" id="GO:0047661">
    <property type="term" value="F:amino-acid racemase activity"/>
    <property type="evidence" value="ECO:0007669"/>
    <property type="project" value="InterPro"/>
</dbReference>
<dbReference type="OrthoDB" id="9791723at2"/>
<evidence type="ECO:0000256" key="1">
    <source>
        <dbReference type="ARBA" id="ARBA00038414"/>
    </source>
</evidence>
<dbReference type="InterPro" id="IPR053714">
    <property type="entry name" value="Iso_Racemase_Enz_sf"/>
</dbReference>
<dbReference type="AlphaFoldDB" id="A0A2P7QT17"/>
<comment type="caution">
    <text evidence="2">The sequence shown here is derived from an EMBL/GenBank/DDBJ whole genome shotgun (WGS) entry which is preliminary data.</text>
</comment>
<dbReference type="PANTHER" id="PTHR28047:SF5">
    <property type="entry name" value="PROTEIN DCG1"/>
    <property type="match status" value="1"/>
</dbReference>
<keyword evidence="3" id="KW-1185">Reference proteome</keyword>
<dbReference type="Proteomes" id="UP000242181">
    <property type="component" value="Unassembled WGS sequence"/>
</dbReference>
<protein>
    <submittedName>
        <fullName evidence="2">Hydantoin racemase</fullName>
    </submittedName>
</protein>
<organism evidence="2 3">
    <name type="scientific">Zobellella taiwanensis</name>
    <dbReference type="NCBI Taxonomy" id="347535"/>
    <lineage>
        <taxon>Bacteria</taxon>
        <taxon>Pseudomonadati</taxon>
        <taxon>Pseudomonadota</taxon>
        <taxon>Gammaproteobacteria</taxon>
        <taxon>Aeromonadales</taxon>
        <taxon>Aeromonadaceae</taxon>
        <taxon>Zobellella</taxon>
    </lineage>
</organism>
<proteinExistence type="inferred from homology"/>
<evidence type="ECO:0000313" key="3">
    <source>
        <dbReference type="Proteomes" id="UP000242181"/>
    </source>
</evidence>
<gene>
    <name evidence="2" type="ORF">C7I36_11055</name>
</gene>
<name>A0A2P7QT17_9GAMM</name>
<comment type="similarity">
    <text evidence="1">Belongs to the HyuE racemase family.</text>
</comment>
<accession>A0A2P7QT17</accession>
<dbReference type="Gene3D" id="3.40.50.12500">
    <property type="match status" value="1"/>
</dbReference>
<reference evidence="2 3" key="1">
    <citation type="submission" date="2018-03" db="EMBL/GenBank/DDBJ databases">
        <title>The draft genome of Zobellella taiwanensis JCM 13381.</title>
        <authorList>
            <person name="Liu L."/>
            <person name="Li L."/>
            <person name="Wang T."/>
            <person name="Zhang X."/>
            <person name="Liang L."/>
        </authorList>
    </citation>
    <scope>NUCLEOTIDE SEQUENCE [LARGE SCALE GENOMIC DNA]</scope>
    <source>
        <strain evidence="2 3">JCM 13381</strain>
    </source>
</reference>
<sequence>MLARPATIALINPNSDHRQTRAMAALARRELAGRGRVLGLTNTTAPPLLTTTEDLRLAEAGVLALGLAAAARPGVTALVVAAFGDPGLAALRARTRRAVFGIGEEAFHQAACGGRPFSIVTITPAADLLAGFGDKASALGYGRLYQGVRVTPGEPQALLDCPHRLDQALYSAIAAAVVEDGAGAVIMGGGPLSAAGQRLQSSFEVPLVVPVQAAMAAALRASRV</sequence>
<dbReference type="EMBL" id="PXYH01000014">
    <property type="protein sequence ID" value="PSJ41109.1"/>
    <property type="molecule type" value="Genomic_DNA"/>
</dbReference>